<dbReference type="Gene3D" id="1.20.120.520">
    <property type="entry name" value="nmb1532 protein domain like"/>
    <property type="match status" value="1"/>
</dbReference>
<dbReference type="OrthoDB" id="5197650at2"/>
<evidence type="ECO:0000259" key="1">
    <source>
        <dbReference type="Pfam" id="PF01814"/>
    </source>
</evidence>
<evidence type="ECO:0000313" key="3">
    <source>
        <dbReference type="Proteomes" id="UP000473014"/>
    </source>
</evidence>
<dbReference type="InterPro" id="IPR012312">
    <property type="entry name" value="Hemerythrin-like"/>
</dbReference>
<reference evidence="2 3" key="1">
    <citation type="submission" date="2019-11" db="EMBL/GenBank/DDBJ databases">
        <authorList>
            <person name="Yuan L."/>
        </authorList>
    </citation>
    <scope>NUCLEOTIDE SEQUENCE [LARGE SCALE GENOMIC DNA]</scope>
    <source>
        <strain evidence="2 3">TRM43335</strain>
    </source>
</reference>
<keyword evidence="3" id="KW-1185">Reference proteome</keyword>
<comment type="caution">
    <text evidence="2">The sequence shown here is derived from an EMBL/GenBank/DDBJ whole genome shotgun (WGS) entry which is preliminary data.</text>
</comment>
<organism evidence="2 3">
    <name type="scientific">Streptomyces taklimakanensis</name>
    <dbReference type="NCBI Taxonomy" id="2569853"/>
    <lineage>
        <taxon>Bacteria</taxon>
        <taxon>Bacillati</taxon>
        <taxon>Actinomycetota</taxon>
        <taxon>Actinomycetes</taxon>
        <taxon>Kitasatosporales</taxon>
        <taxon>Streptomycetaceae</taxon>
        <taxon>Streptomyces</taxon>
    </lineage>
</organism>
<dbReference type="RefSeq" id="WP_155071901.1">
    <property type="nucleotide sequence ID" value="NZ_WIXO01000001.1"/>
</dbReference>
<gene>
    <name evidence="2" type="ORF">F0L17_18140</name>
</gene>
<dbReference type="CDD" id="cd12108">
    <property type="entry name" value="Hr-like"/>
    <property type="match status" value="1"/>
</dbReference>
<accession>A0A6G2BFM4</accession>
<name>A0A6G2BFM4_9ACTN</name>
<dbReference type="EMBL" id="WIXO01000001">
    <property type="protein sequence ID" value="MTE21004.1"/>
    <property type="molecule type" value="Genomic_DNA"/>
</dbReference>
<dbReference type="Proteomes" id="UP000473014">
    <property type="component" value="Unassembled WGS sequence"/>
</dbReference>
<protein>
    <submittedName>
        <fullName evidence="2">Hemerythrin domain-containing protein</fullName>
    </submittedName>
</protein>
<sequence>MNGKTNGKPHKLDMTMMYAVHNAFRRDLEHLARTTARTDDDPRHILRTTLGWELFKTHLHVHHTSEDDTVWGVMEGLLVDRPDDLALMAAMEAEHAAIDPMITAIDEALADRESGPERLGGLVETLATKLGFHLKHEEDEGLALIDSALSEEQWMRFAEVHRERIGPTLPRYMPWLLDDQDRDMVAAVLSRVPEKARLAYEDEWRAAFAELDLWGSRKTPAGN</sequence>
<dbReference type="Pfam" id="PF01814">
    <property type="entry name" value="Hemerythrin"/>
    <property type="match status" value="1"/>
</dbReference>
<dbReference type="AlphaFoldDB" id="A0A6G2BFM4"/>
<evidence type="ECO:0000313" key="2">
    <source>
        <dbReference type="EMBL" id="MTE21004.1"/>
    </source>
</evidence>
<proteinExistence type="predicted"/>
<feature type="domain" description="Hemerythrin-like" evidence="1">
    <location>
        <begin position="16"/>
        <end position="140"/>
    </location>
</feature>